<dbReference type="EMBL" id="JAEHOE010000208">
    <property type="protein sequence ID" value="KAG2482677.1"/>
    <property type="molecule type" value="Genomic_DNA"/>
</dbReference>
<evidence type="ECO:0000313" key="2">
    <source>
        <dbReference type="Proteomes" id="UP000612055"/>
    </source>
</evidence>
<protein>
    <submittedName>
        <fullName evidence="1">Uncharacterized protein</fullName>
    </submittedName>
</protein>
<dbReference type="AlphaFoldDB" id="A0A835XGK8"/>
<organism evidence="1 2">
    <name type="scientific">Edaphochlamys debaryana</name>
    <dbReference type="NCBI Taxonomy" id="47281"/>
    <lineage>
        <taxon>Eukaryota</taxon>
        <taxon>Viridiplantae</taxon>
        <taxon>Chlorophyta</taxon>
        <taxon>core chlorophytes</taxon>
        <taxon>Chlorophyceae</taxon>
        <taxon>CS clade</taxon>
        <taxon>Chlamydomonadales</taxon>
        <taxon>Chlamydomonadales incertae sedis</taxon>
        <taxon>Edaphochlamys</taxon>
    </lineage>
</organism>
<reference evidence="1" key="1">
    <citation type="journal article" date="2020" name="bioRxiv">
        <title>Comparative genomics of Chlamydomonas.</title>
        <authorList>
            <person name="Craig R.J."/>
            <person name="Hasan A.R."/>
            <person name="Ness R.W."/>
            <person name="Keightley P.D."/>
        </authorList>
    </citation>
    <scope>NUCLEOTIDE SEQUENCE</scope>
    <source>
        <strain evidence="1">CCAP 11/70</strain>
    </source>
</reference>
<dbReference type="Proteomes" id="UP000612055">
    <property type="component" value="Unassembled WGS sequence"/>
</dbReference>
<evidence type="ECO:0000313" key="1">
    <source>
        <dbReference type="EMBL" id="KAG2482677.1"/>
    </source>
</evidence>
<gene>
    <name evidence="1" type="ORF">HYH03_018412</name>
</gene>
<accession>A0A835XGK8</accession>
<keyword evidence="2" id="KW-1185">Reference proteome</keyword>
<sequence length="129" mass="14931">MSQRLDDVEYLITLDWREEQEMLLKIEHQWLQLENGYDEQPEIEQHVNNLPEQMSPRPSGKGGNFPRAAALMKAHGITVEEFVGALSADLIEQQGAGTDEELFEQRLLQYLWDPVLESLRYVNEFEGAK</sequence>
<proteinExistence type="predicted"/>
<comment type="caution">
    <text evidence="1">The sequence shown here is derived from an EMBL/GenBank/DDBJ whole genome shotgun (WGS) entry which is preliminary data.</text>
</comment>
<name>A0A835XGK8_9CHLO</name>